<dbReference type="OrthoDB" id="10249562at2759"/>
<dbReference type="InterPro" id="IPR011856">
    <property type="entry name" value="tRNA_endonuc-like_dom_sf"/>
</dbReference>
<dbReference type="Proteomes" id="UP000799291">
    <property type="component" value="Unassembled WGS sequence"/>
</dbReference>
<gene>
    <name evidence="8" type="ORF">K458DRAFT_157235</name>
</gene>
<comment type="function">
    <text evidence="4">Constitutes one of the two catalytic subunit of the tRNA-splicing endonuclease complex, a complex responsible for identification and cleavage of the splice sites in pre-tRNA. It cleaves pre-tRNA at the 5'- and 3'-splice sites to release the intron. The products are an intron and two tRNA half-molecules bearing 2',3'-cyclic phosphate and 5'-OH termini. There are no conserved sequences at the splice sites, but the intron is invariably located at the same site in the gene, placing the splice sites an invariant distance from the constant structural features of the tRNA body.</text>
</comment>
<dbReference type="SUPFAM" id="SSF53032">
    <property type="entry name" value="tRNA-intron endonuclease catalytic domain-like"/>
    <property type="match status" value="1"/>
</dbReference>
<feature type="domain" description="tRNA intron endonuclease catalytic" evidence="7">
    <location>
        <begin position="307"/>
        <end position="401"/>
    </location>
</feature>
<keyword evidence="3 4" id="KW-0456">Lyase</keyword>
<dbReference type="GO" id="GO:0000379">
    <property type="term" value="P:tRNA-type intron splice site recognition and cleavage"/>
    <property type="evidence" value="ECO:0007669"/>
    <property type="project" value="TreeGrafter"/>
</dbReference>
<evidence type="ECO:0000259" key="7">
    <source>
        <dbReference type="Pfam" id="PF01974"/>
    </source>
</evidence>
<keyword evidence="8" id="KW-0255">Endonuclease</keyword>
<dbReference type="InterPro" id="IPR006676">
    <property type="entry name" value="tRNA_splic"/>
</dbReference>
<evidence type="ECO:0000313" key="8">
    <source>
        <dbReference type="EMBL" id="KAF2677657.1"/>
    </source>
</evidence>
<evidence type="ECO:0000256" key="3">
    <source>
        <dbReference type="ARBA" id="ARBA00023239"/>
    </source>
</evidence>
<dbReference type="GO" id="GO:0000214">
    <property type="term" value="C:tRNA-intron endonuclease complex"/>
    <property type="evidence" value="ECO:0007669"/>
    <property type="project" value="UniProtKB-UniRule"/>
</dbReference>
<evidence type="ECO:0000256" key="4">
    <source>
        <dbReference type="PIRNR" id="PIRNR011789"/>
    </source>
</evidence>
<evidence type="ECO:0000256" key="2">
    <source>
        <dbReference type="ARBA" id="ARBA00022694"/>
    </source>
</evidence>
<keyword evidence="8" id="KW-0540">Nuclease</keyword>
<evidence type="ECO:0000256" key="1">
    <source>
        <dbReference type="ARBA" id="ARBA00008078"/>
    </source>
</evidence>
<dbReference type="AlphaFoldDB" id="A0A6G1IHF0"/>
<dbReference type="EC" id="4.6.1.16" evidence="4"/>
<protein>
    <recommendedName>
        <fullName evidence="4">tRNA-splicing endonuclease subunit Sen2</fullName>
        <ecNumber evidence="4">4.6.1.16</ecNumber>
    </recommendedName>
</protein>
<feature type="active site" evidence="5">
    <location>
        <position position="394"/>
    </location>
</feature>
<dbReference type="GO" id="GO:0003676">
    <property type="term" value="F:nucleic acid binding"/>
    <property type="evidence" value="ECO:0007669"/>
    <property type="project" value="InterPro"/>
</dbReference>
<feature type="active site" evidence="5">
    <location>
        <position position="337"/>
    </location>
</feature>
<proteinExistence type="inferred from homology"/>
<dbReference type="Gene3D" id="3.40.1350.10">
    <property type="match status" value="1"/>
</dbReference>
<organism evidence="8 9">
    <name type="scientific">Lentithecium fluviatile CBS 122367</name>
    <dbReference type="NCBI Taxonomy" id="1168545"/>
    <lineage>
        <taxon>Eukaryota</taxon>
        <taxon>Fungi</taxon>
        <taxon>Dikarya</taxon>
        <taxon>Ascomycota</taxon>
        <taxon>Pezizomycotina</taxon>
        <taxon>Dothideomycetes</taxon>
        <taxon>Pleosporomycetidae</taxon>
        <taxon>Pleosporales</taxon>
        <taxon>Massarineae</taxon>
        <taxon>Lentitheciaceae</taxon>
        <taxon>Lentithecium</taxon>
    </lineage>
</organism>
<dbReference type="InterPro" id="IPR036167">
    <property type="entry name" value="tRNA_intron_Endo_cat-like_sf"/>
</dbReference>
<feature type="compositionally biased region" description="Polar residues" evidence="6">
    <location>
        <begin position="1"/>
        <end position="13"/>
    </location>
</feature>
<dbReference type="PANTHER" id="PTHR21227">
    <property type="entry name" value="TRNA-SPLICING ENDONUCLEASE SUBUNIT SEN2"/>
    <property type="match status" value="1"/>
</dbReference>
<dbReference type="PIRSF" id="PIRSF011789">
    <property type="entry name" value="tRNA_splic_SEN2"/>
    <property type="match status" value="1"/>
</dbReference>
<evidence type="ECO:0000256" key="5">
    <source>
        <dbReference type="PIRSR" id="PIRSR011789-1"/>
    </source>
</evidence>
<sequence length="444" mass="51095">MAATVQAQPQNAHLSMGEPILQKQGNSANDVPKKPRVKRPNYNQIHAKPLPVEIHPLPAFIPHNPISIVRIAITLLSHSLWPPSSHTVIHKAYFSPETQSVHVTDPQSIRALWEQGFWGSGSLSRSEPRWLDQEKRKRGIEVAATSEEYTRARREERRQFKLERAKAQREAIEQQLRDEGKLDADASVDQLIEDDIVTESPKGTLYRADGRDSLRHVTTADCTSALDEAKISISEDVPSLDTEIKDQEHLQLTFEETFFLKYVLGALDVLQQHTSLASSELLRLFCAHSEFPYPEATGPRMAPDDPFLLKYIVFHHFRSLGWVVRPGIKFACDYLLYLRGPVFHHAEFAVMILPAYSDPYWISTPERAAACQKKEQKDWWWLHRLNRVQSSVHKTLLLVYVEVPPPWYSDSGDENTKVDIGDALKRYKVREFVWKRWSPNRNRD</sequence>
<accession>A0A6G1IHF0</accession>
<evidence type="ECO:0000313" key="9">
    <source>
        <dbReference type="Proteomes" id="UP000799291"/>
    </source>
</evidence>
<comment type="similarity">
    <text evidence="1 4">Belongs to the tRNA-intron endonuclease family.</text>
</comment>
<dbReference type="PANTHER" id="PTHR21227:SF0">
    <property type="entry name" value="TRNA-SPLICING ENDONUCLEASE SUBUNIT SEN2"/>
    <property type="match status" value="1"/>
</dbReference>
<feature type="region of interest" description="Disordered" evidence="6">
    <location>
        <begin position="1"/>
        <end position="35"/>
    </location>
</feature>
<feature type="active site" evidence="5">
    <location>
        <position position="345"/>
    </location>
</feature>
<dbReference type="FunFam" id="3.40.1350.10:FF:000007">
    <property type="entry name" value="tRNA-splicing endonuclease subunit Sen2"/>
    <property type="match status" value="1"/>
</dbReference>
<name>A0A6G1IHF0_9PLEO</name>
<reference evidence="8" key="1">
    <citation type="journal article" date="2020" name="Stud. Mycol.">
        <title>101 Dothideomycetes genomes: a test case for predicting lifestyles and emergence of pathogens.</title>
        <authorList>
            <person name="Haridas S."/>
            <person name="Albert R."/>
            <person name="Binder M."/>
            <person name="Bloem J."/>
            <person name="Labutti K."/>
            <person name="Salamov A."/>
            <person name="Andreopoulos B."/>
            <person name="Baker S."/>
            <person name="Barry K."/>
            <person name="Bills G."/>
            <person name="Bluhm B."/>
            <person name="Cannon C."/>
            <person name="Castanera R."/>
            <person name="Culley D."/>
            <person name="Daum C."/>
            <person name="Ezra D."/>
            <person name="Gonzalez J."/>
            <person name="Henrissat B."/>
            <person name="Kuo A."/>
            <person name="Liang C."/>
            <person name="Lipzen A."/>
            <person name="Lutzoni F."/>
            <person name="Magnuson J."/>
            <person name="Mondo S."/>
            <person name="Nolan M."/>
            <person name="Ohm R."/>
            <person name="Pangilinan J."/>
            <person name="Park H.-J."/>
            <person name="Ramirez L."/>
            <person name="Alfaro M."/>
            <person name="Sun H."/>
            <person name="Tritt A."/>
            <person name="Yoshinaga Y."/>
            <person name="Zwiers L.-H."/>
            <person name="Turgeon B."/>
            <person name="Goodwin S."/>
            <person name="Spatafora J."/>
            <person name="Crous P."/>
            <person name="Grigoriev I."/>
        </authorList>
    </citation>
    <scope>NUCLEOTIDE SEQUENCE</scope>
    <source>
        <strain evidence="8">CBS 122367</strain>
    </source>
</reference>
<dbReference type="GO" id="GO:0005737">
    <property type="term" value="C:cytoplasm"/>
    <property type="evidence" value="ECO:0007669"/>
    <property type="project" value="TreeGrafter"/>
</dbReference>
<dbReference type="InterPro" id="IPR006677">
    <property type="entry name" value="tRNA_intron_Endonuc_cat-like"/>
</dbReference>
<dbReference type="EMBL" id="MU005620">
    <property type="protein sequence ID" value="KAF2677657.1"/>
    <property type="molecule type" value="Genomic_DNA"/>
</dbReference>
<keyword evidence="2 4" id="KW-0819">tRNA processing</keyword>
<dbReference type="Pfam" id="PF01974">
    <property type="entry name" value="tRNA_int_endo"/>
    <property type="match status" value="1"/>
</dbReference>
<dbReference type="InterPro" id="IPR016589">
    <property type="entry name" value="tRNA_splic_SEN2"/>
</dbReference>
<keyword evidence="8" id="KW-0378">Hydrolase</keyword>
<keyword evidence="9" id="KW-1185">Reference proteome</keyword>
<dbReference type="CDD" id="cd22363">
    <property type="entry name" value="tRNA-intron_lyase_C"/>
    <property type="match status" value="1"/>
</dbReference>
<evidence type="ECO:0000256" key="6">
    <source>
        <dbReference type="SAM" id="MobiDB-lite"/>
    </source>
</evidence>
<dbReference type="GO" id="GO:0000213">
    <property type="term" value="F:tRNA-intron lyase activity"/>
    <property type="evidence" value="ECO:0007669"/>
    <property type="project" value="UniProtKB-UniRule"/>
</dbReference>